<accession>A0A7C9FFA4</accession>
<dbReference type="Proteomes" id="UP000479293">
    <property type="component" value="Unassembled WGS sequence"/>
</dbReference>
<reference evidence="2 3" key="1">
    <citation type="submission" date="2019-10" db="EMBL/GenBank/DDBJ databases">
        <title>Draft Genome Sequence of Cytophagaceae sp. SJW1-29.</title>
        <authorList>
            <person name="Choi A."/>
        </authorList>
    </citation>
    <scope>NUCLEOTIDE SEQUENCE [LARGE SCALE GENOMIC DNA]</scope>
    <source>
        <strain evidence="2 3">SJW1-29</strain>
    </source>
</reference>
<proteinExistence type="predicted"/>
<evidence type="ECO:0000313" key="2">
    <source>
        <dbReference type="EMBL" id="MPR36430.1"/>
    </source>
</evidence>
<dbReference type="Gene3D" id="3.40.30.10">
    <property type="entry name" value="Glutaredoxin"/>
    <property type="match status" value="1"/>
</dbReference>
<evidence type="ECO:0000313" key="3">
    <source>
        <dbReference type="Proteomes" id="UP000479293"/>
    </source>
</evidence>
<protein>
    <submittedName>
        <fullName evidence="2">DUF255 domain-containing protein</fullName>
    </submittedName>
</protein>
<evidence type="ECO:0000259" key="1">
    <source>
        <dbReference type="PROSITE" id="PS51352"/>
    </source>
</evidence>
<dbReference type="PROSITE" id="PS51352">
    <property type="entry name" value="THIOREDOXIN_2"/>
    <property type="match status" value="1"/>
</dbReference>
<gene>
    <name evidence="2" type="ORF">GBK04_24605</name>
</gene>
<dbReference type="InterPro" id="IPR013766">
    <property type="entry name" value="Thioredoxin_domain"/>
</dbReference>
<dbReference type="PROSITE" id="PS51257">
    <property type="entry name" value="PROKAR_LIPOPROTEIN"/>
    <property type="match status" value="1"/>
</dbReference>
<dbReference type="EMBL" id="WHLY01000002">
    <property type="protein sequence ID" value="MPR36430.1"/>
    <property type="molecule type" value="Genomic_DNA"/>
</dbReference>
<dbReference type="InterPro" id="IPR036249">
    <property type="entry name" value="Thioredoxin-like_sf"/>
</dbReference>
<dbReference type="InterPro" id="IPR004879">
    <property type="entry name" value="Ssp411-like_TRX"/>
</dbReference>
<dbReference type="SUPFAM" id="SSF52833">
    <property type="entry name" value="Thioredoxin-like"/>
    <property type="match status" value="1"/>
</dbReference>
<dbReference type="Pfam" id="PF03190">
    <property type="entry name" value="Thioredox_DsbH"/>
    <property type="match status" value="1"/>
</dbReference>
<comment type="caution">
    <text evidence="2">The sequence shown here is derived from an EMBL/GenBank/DDBJ whole genome shotgun (WGS) entry which is preliminary data.</text>
</comment>
<name>A0A7C9FFA4_9BACT</name>
<dbReference type="AlphaFoldDB" id="A0A7C9FFA4"/>
<keyword evidence="3" id="KW-1185">Reference proteome</keyword>
<organism evidence="2 3">
    <name type="scientific">Salmonirosea aquatica</name>
    <dbReference type="NCBI Taxonomy" id="2654236"/>
    <lineage>
        <taxon>Bacteria</taxon>
        <taxon>Pseudomonadati</taxon>
        <taxon>Bacteroidota</taxon>
        <taxon>Cytophagia</taxon>
        <taxon>Cytophagales</taxon>
        <taxon>Spirosomataceae</taxon>
        <taxon>Salmonirosea</taxon>
    </lineage>
</organism>
<sequence>MCCKSTFLSKILALFVFLTLLIGCKKNKENQQSSSVEGSSSADATPMVPVTNEGVIFYANNIDQAFVKAKAENKPVFIEIYSESCHVCQSFIPIFKEQTVSDFYNKNFLNYKIEVTSPEFQSFLLAEKIFVPSLPLLLYFDQNRNLVHLGVIEAKGEKLVEQGKLALDPGQRAASMKKRFEKGETNNQFLIDYAMYSRVTMDTIMNRKAMEVYARQQPEGTYTSETNYLAVQKLLMDVENPLGTYFVNHLPAYRQQHDPTEVKNVAENLIMSSLYSSFGSAYSSDKIKQMRDYMIKAEIDPQVARNRVLLPLINAYFRENTPKRAVDLVNVHTTQVPLKVPDYLYLLKYFNEHSPDASYVPSAETWAANALNMVKKNSADEAAIRMELAAAKRRSAK</sequence>
<feature type="domain" description="Thioredoxin" evidence="1">
    <location>
        <begin position="35"/>
        <end position="172"/>
    </location>
</feature>